<feature type="transmembrane region" description="Helical" evidence="5">
    <location>
        <begin position="78"/>
        <end position="98"/>
    </location>
</feature>
<evidence type="ECO:0000313" key="7">
    <source>
        <dbReference type="EMBL" id="AWV47899.1"/>
    </source>
</evidence>
<organism evidence="7 8">
    <name type="scientific">Mycobacterium leprae</name>
    <dbReference type="NCBI Taxonomy" id="1769"/>
    <lineage>
        <taxon>Bacteria</taxon>
        <taxon>Bacillati</taxon>
        <taxon>Actinomycetota</taxon>
        <taxon>Actinomycetes</taxon>
        <taxon>Mycobacteriales</taxon>
        <taxon>Mycobacteriaceae</taxon>
        <taxon>Mycobacterium</taxon>
    </lineage>
</organism>
<dbReference type="Pfam" id="PF05154">
    <property type="entry name" value="TM2"/>
    <property type="match status" value="1"/>
</dbReference>
<dbReference type="AlphaFoldDB" id="A0AAD0KR24"/>
<keyword evidence="2 5" id="KW-0812">Transmembrane</keyword>
<evidence type="ECO:0000256" key="4">
    <source>
        <dbReference type="ARBA" id="ARBA00023136"/>
    </source>
</evidence>
<protein>
    <submittedName>
        <fullName evidence="7">NINE protein</fullName>
    </submittedName>
</protein>
<name>A0AAD0KR24_MYCLR</name>
<evidence type="ECO:0000256" key="3">
    <source>
        <dbReference type="ARBA" id="ARBA00022989"/>
    </source>
</evidence>
<dbReference type="GO" id="GO:0016020">
    <property type="term" value="C:membrane"/>
    <property type="evidence" value="ECO:0007669"/>
    <property type="project" value="UniProtKB-SubCell"/>
</dbReference>
<dbReference type="Proteomes" id="UP000249682">
    <property type="component" value="Chromosome"/>
</dbReference>
<keyword evidence="3 5" id="KW-1133">Transmembrane helix</keyword>
<dbReference type="RefSeq" id="WP_049769748.1">
    <property type="nucleotide sequence ID" value="NZ_CP029543.1"/>
</dbReference>
<sequence length="147" mass="15666">MHVAVAGSVSQWIWHAENVTDQSWSDPARSGSPPPGYPSGYLPSYPQYPGAGGYLDPAAPWGRYPVTGQLLFGKSKTVAGLLQLLGLIGILDIGRIYLGYIELGIAQLLLGIFTCGLGVVIWVIADALLISTDKVRDLSGRLLRDGT</sequence>
<gene>
    <name evidence="7" type="ORF">DIJ64_06925</name>
</gene>
<feature type="transmembrane region" description="Helical" evidence="5">
    <location>
        <begin position="104"/>
        <end position="129"/>
    </location>
</feature>
<proteinExistence type="predicted"/>
<evidence type="ECO:0000259" key="6">
    <source>
        <dbReference type="Pfam" id="PF05154"/>
    </source>
</evidence>
<evidence type="ECO:0000256" key="1">
    <source>
        <dbReference type="ARBA" id="ARBA00004141"/>
    </source>
</evidence>
<feature type="domain" description="TM2" evidence="6">
    <location>
        <begin position="73"/>
        <end position="123"/>
    </location>
</feature>
<dbReference type="InterPro" id="IPR007829">
    <property type="entry name" value="TM2"/>
</dbReference>
<evidence type="ECO:0000256" key="5">
    <source>
        <dbReference type="SAM" id="Phobius"/>
    </source>
</evidence>
<reference evidence="7 8" key="1">
    <citation type="submission" date="2018-05" db="EMBL/GenBank/DDBJ databases">
        <title>Evolution of small genomes with special reference to Mycobacterium leprae.</title>
        <authorList>
            <person name="Mohanty P.S."/>
            <person name="Bansal A.K."/>
            <person name="Gupta U.D."/>
            <person name="Naaz F."/>
            <person name="Dwivedi V.D."/>
            <person name="Singh H."/>
            <person name="Gupta G."/>
            <person name="Sharma S."/>
            <person name="Arora M."/>
        </authorList>
    </citation>
    <scope>NUCLEOTIDE SEQUENCE [LARGE SCALE GENOMIC DNA]</scope>
    <source>
        <strain evidence="7 8">MRHRU-235-G</strain>
    </source>
</reference>
<evidence type="ECO:0000313" key="8">
    <source>
        <dbReference type="Proteomes" id="UP000249682"/>
    </source>
</evidence>
<accession>A0AAD0KR24</accession>
<evidence type="ECO:0000256" key="2">
    <source>
        <dbReference type="ARBA" id="ARBA00022692"/>
    </source>
</evidence>
<dbReference type="EMBL" id="CP029543">
    <property type="protein sequence ID" value="AWV47899.1"/>
    <property type="molecule type" value="Genomic_DNA"/>
</dbReference>
<keyword evidence="4 5" id="KW-0472">Membrane</keyword>
<comment type="subcellular location">
    <subcellularLocation>
        <location evidence="1">Membrane</location>
        <topology evidence="1">Multi-pass membrane protein</topology>
    </subcellularLocation>
</comment>